<sequence>MTPTKAGTAHLLTLPEIAAWQIAYPPAKVGSIVATLPALQRGAVWKVKQIEELWDSILRRFPIGAFVIAPPNDDLKQQNFKLQPECGELPAPTHLLLDGQQRATGIALGFYDLWRDGEKEAHAKGALWLDLAEPYESSEAEFIFRAVTRAHPWGYKRTNPDEPLSAHQIRAALLAFRAANQCDDKRSEEFSLWQTWPWDAEAPVPLVMLVEAAISHADDLAAARDTAWKRIQKLPMFAVKPSLATNIKGNERVVKESHDGLEKQCKNLSVAFEKEDTVLYRRLDSVLRRLQKILVTEQIYQIPALPLDLQTPELSEATDADANVTSAPPTLKDAAKKDAIELLFVRVNSAGTPLAGEELIYSLLKAAWPDAAKFIDGLDHKPALPSRIAMLCVRMILARRQLPAQERQLAMPPVPSVNEFRRLVRNQNPNQPNFKKELKSFIENEANSLFSDAWKFLTDKSFALLPVLAVELAQKSPDVYFLLLRWLDRLRMAKISSNDIDETTHRRTLGFLTALAWFAPEKTKACSAIWSELQAEVANNRQLLDRFNGTRFRKACRIDANYSLRMIPLPCDDELELACKKFVIGHNGCRNTISNADSTIWSGWDWHTSLADKLAEKENKDEWVKRLRPESEQESSDAPDLSESTIQATRHFFDTLYESHSILLYAQRSWLKKWYPHFDPSVPEFMEDKNRPWDYDHILPQNLLRTDAGNSQRNIPQVIWDWCGSIGNLRAWPLEANRADSDTSPAIKFVEVSEEDKRYFMQRGEDERKASFVQEDLDWPCWQRSVPMTEDNQVEKRRYLALAGYHDYRNALIKAIVLRFIALYREWYKELRVNELQ</sequence>
<accession>A0A149VVP2</accession>
<dbReference type="EMBL" id="LRRD01000086">
    <property type="protein sequence ID" value="KXW57238.1"/>
    <property type="molecule type" value="Genomic_DNA"/>
</dbReference>
<evidence type="ECO:0000313" key="3">
    <source>
        <dbReference type="EMBL" id="KXW57238.1"/>
    </source>
</evidence>
<keyword evidence="4" id="KW-1185">Reference proteome</keyword>
<feature type="domain" description="GmrSD restriction endonucleases N-terminal" evidence="2">
    <location>
        <begin position="35"/>
        <end position="364"/>
    </location>
</feature>
<protein>
    <recommendedName>
        <fullName evidence="2">GmrSD restriction endonucleases N-terminal domain-containing protein</fullName>
    </recommendedName>
</protein>
<feature type="compositionally biased region" description="Basic and acidic residues" evidence="1">
    <location>
        <begin position="622"/>
        <end position="631"/>
    </location>
</feature>
<evidence type="ECO:0000313" key="4">
    <source>
        <dbReference type="Proteomes" id="UP000075653"/>
    </source>
</evidence>
<dbReference type="PATRIC" id="fig|1789004.3.peg.2357"/>
<dbReference type="AlphaFoldDB" id="A0A149VVP2"/>
<evidence type="ECO:0000256" key="1">
    <source>
        <dbReference type="SAM" id="MobiDB-lite"/>
    </source>
</evidence>
<reference evidence="3 4" key="1">
    <citation type="submission" date="2016-01" db="EMBL/GenBank/DDBJ databases">
        <title>Genome sequence of the acidophilic iron oxidising Ferrovum strain Z-31.</title>
        <authorList>
            <person name="Poehlein A."/>
            <person name="Ullrich S.R."/>
            <person name="Schloemann M."/>
            <person name="Muehling M."/>
            <person name="Daniel R."/>
        </authorList>
    </citation>
    <scope>NUCLEOTIDE SEQUENCE [LARGE SCALE GENOMIC DNA]</scope>
    <source>
        <strain evidence="3 4">Z-31</strain>
    </source>
</reference>
<dbReference type="PANTHER" id="PTHR37292">
    <property type="entry name" value="VNG6097C"/>
    <property type="match status" value="1"/>
</dbReference>
<name>A0A149VVP2_9PROT</name>
<dbReference type="Pfam" id="PF03235">
    <property type="entry name" value="GmrSD_N"/>
    <property type="match status" value="1"/>
</dbReference>
<organism evidence="3 4">
    <name type="scientific">Ferrovum myxofaciens</name>
    <dbReference type="NCBI Taxonomy" id="416213"/>
    <lineage>
        <taxon>Bacteria</taxon>
        <taxon>Pseudomonadati</taxon>
        <taxon>Pseudomonadota</taxon>
        <taxon>Betaproteobacteria</taxon>
        <taxon>Ferrovales</taxon>
        <taxon>Ferrovaceae</taxon>
        <taxon>Ferrovum</taxon>
    </lineage>
</organism>
<dbReference type="STRING" id="1789004.FEMY_22430"/>
<evidence type="ECO:0000259" key="2">
    <source>
        <dbReference type="Pfam" id="PF03235"/>
    </source>
</evidence>
<comment type="caution">
    <text evidence="3">The sequence shown here is derived from an EMBL/GenBank/DDBJ whole genome shotgun (WGS) entry which is preliminary data.</text>
</comment>
<dbReference type="PANTHER" id="PTHR37292:SF2">
    <property type="entry name" value="DUF262 DOMAIN-CONTAINING PROTEIN"/>
    <property type="match status" value="1"/>
</dbReference>
<feature type="region of interest" description="Disordered" evidence="1">
    <location>
        <begin position="622"/>
        <end position="642"/>
    </location>
</feature>
<dbReference type="Proteomes" id="UP000075653">
    <property type="component" value="Unassembled WGS sequence"/>
</dbReference>
<proteinExistence type="predicted"/>
<dbReference type="InterPro" id="IPR004919">
    <property type="entry name" value="GmrSD_N"/>
</dbReference>
<gene>
    <name evidence="3" type="ORF">FEMY_22430</name>
</gene>
<dbReference type="RefSeq" id="WP_062188537.1">
    <property type="nucleotide sequence ID" value="NZ_LRRD01000086.1"/>
</dbReference>